<gene>
    <name evidence="1" type="ORF">AHIS1636_10090</name>
</gene>
<proteinExistence type="predicted"/>
<name>A0ABQ5MRG9_9MICC</name>
<evidence type="ECO:0000313" key="2">
    <source>
        <dbReference type="Proteomes" id="UP001209654"/>
    </source>
</evidence>
<dbReference type="RefSeq" id="WP_264794718.1">
    <property type="nucleotide sequence ID" value="NZ_BRVS01000004.1"/>
</dbReference>
<protein>
    <submittedName>
        <fullName evidence="1">Uncharacterized protein</fullName>
    </submittedName>
</protein>
<accession>A0ABQ5MRG9</accession>
<keyword evidence="2" id="KW-1185">Reference proteome</keyword>
<sequence length="64" mass="6902">MNFESHSMTLKIWDHSTMDHTLEAAIAHVSTKANAPRDRVRVTRSGPNVFTVSLPGDAAPGSLA</sequence>
<evidence type="ECO:0000313" key="1">
    <source>
        <dbReference type="EMBL" id="GLB66570.1"/>
    </source>
</evidence>
<dbReference type="EMBL" id="BRVS01000004">
    <property type="protein sequence ID" value="GLB66570.1"/>
    <property type="molecule type" value="Genomic_DNA"/>
</dbReference>
<reference evidence="1 2" key="1">
    <citation type="journal article" date="2023" name="Int. J. Syst. Evol. Microbiol.">
        <title>Arthrobacter mangrovi sp. nov., an actinobacterium isolated from the rhizosphere of a mangrove.</title>
        <authorList>
            <person name="Hamada M."/>
            <person name="Saitou S."/>
            <person name="Enomoto N."/>
            <person name="Nanri K."/>
            <person name="Hidaka K."/>
            <person name="Miura T."/>
            <person name="Tamura T."/>
        </authorList>
    </citation>
    <scope>NUCLEOTIDE SEQUENCE [LARGE SCALE GENOMIC DNA]</scope>
    <source>
        <strain evidence="1 2">NBRC 112813</strain>
    </source>
</reference>
<dbReference type="Proteomes" id="UP001209654">
    <property type="component" value="Unassembled WGS sequence"/>
</dbReference>
<comment type="caution">
    <text evidence="1">The sequence shown here is derived from an EMBL/GenBank/DDBJ whole genome shotgun (WGS) entry which is preliminary data.</text>
</comment>
<organism evidence="1 2">
    <name type="scientific">Arthrobacter mangrovi</name>
    <dbReference type="NCBI Taxonomy" id="2966350"/>
    <lineage>
        <taxon>Bacteria</taxon>
        <taxon>Bacillati</taxon>
        <taxon>Actinomycetota</taxon>
        <taxon>Actinomycetes</taxon>
        <taxon>Micrococcales</taxon>
        <taxon>Micrococcaceae</taxon>
        <taxon>Arthrobacter</taxon>
    </lineage>
</organism>